<evidence type="ECO:0000259" key="1">
    <source>
        <dbReference type="Pfam" id="PF00882"/>
    </source>
</evidence>
<proteinExistence type="predicted"/>
<dbReference type="GO" id="GO:0016788">
    <property type="term" value="F:hydrolase activity, acting on ester bonds"/>
    <property type="evidence" value="ECO:0007669"/>
    <property type="project" value="InterPro"/>
</dbReference>
<dbReference type="OrthoDB" id="2878022at2"/>
<organism evidence="2 3">
    <name type="scientific">Anaerovirgula multivorans</name>
    <dbReference type="NCBI Taxonomy" id="312168"/>
    <lineage>
        <taxon>Bacteria</taxon>
        <taxon>Bacillati</taxon>
        <taxon>Bacillota</taxon>
        <taxon>Clostridia</taxon>
        <taxon>Peptostreptococcales</taxon>
        <taxon>Natronincolaceae</taxon>
        <taxon>Anaerovirgula</taxon>
    </lineage>
</organism>
<reference evidence="2 3" key="1">
    <citation type="submission" date="2017-06" db="EMBL/GenBank/DDBJ databases">
        <authorList>
            <person name="Kim H.J."/>
            <person name="Triplett B.A."/>
        </authorList>
    </citation>
    <scope>NUCLEOTIDE SEQUENCE [LARGE SCALE GENOMIC DNA]</scope>
    <source>
        <strain evidence="2 3">SCA</strain>
    </source>
</reference>
<protein>
    <submittedName>
        <fullName evidence="2">Zinc dependent phospholipase C</fullName>
    </submittedName>
</protein>
<dbReference type="AlphaFoldDB" id="A0A239KF89"/>
<name>A0A239KF89_9FIRM</name>
<dbReference type="SUPFAM" id="SSF48537">
    <property type="entry name" value="Phospholipase C/P1 nuclease"/>
    <property type="match status" value="1"/>
</dbReference>
<dbReference type="RefSeq" id="WP_089285344.1">
    <property type="nucleotide sequence ID" value="NZ_FZOJ01000047.1"/>
</dbReference>
<feature type="domain" description="Phospholipase C/D" evidence="1">
    <location>
        <begin position="5"/>
        <end position="159"/>
    </location>
</feature>
<keyword evidence="3" id="KW-1185">Reference proteome</keyword>
<gene>
    <name evidence="2" type="ORF">SAMN05446037_104714</name>
</gene>
<dbReference type="InterPro" id="IPR029002">
    <property type="entry name" value="PLPC/GPLD1"/>
</dbReference>
<dbReference type="Proteomes" id="UP000198304">
    <property type="component" value="Unassembled WGS sequence"/>
</dbReference>
<dbReference type="Pfam" id="PF00882">
    <property type="entry name" value="Zn_dep_PLPC"/>
    <property type="match status" value="1"/>
</dbReference>
<sequence length="196" mass="22956">MLPQSHIVIATHLYESIKKNFNVELDKKNLVYGSIKPDIPLHLAGLKHFKPQSFHHICNEIYQLSQLTLADNKEHIKLFSKKIGIVTHYVADYFCLPHNDRKTYKSHFLDHLQYENKLHKFYQSYEKNINITNTDFNIDNRTSYSIQSLLDTLHSIYSLKEESFVNDFESSMEAANLVASYIVYHTTINNYRNVAA</sequence>
<accession>A0A239KF89</accession>
<evidence type="ECO:0000313" key="2">
    <source>
        <dbReference type="EMBL" id="SNT17007.1"/>
    </source>
</evidence>
<dbReference type="InterPro" id="IPR008947">
    <property type="entry name" value="PLipase_C/P1_nuclease_dom_sf"/>
</dbReference>
<dbReference type="EMBL" id="FZOJ01000047">
    <property type="protein sequence ID" value="SNT17007.1"/>
    <property type="molecule type" value="Genomic_DNA"/>
</dbReference>
<evidence type="ECO:0000313" key="3">
    <source>
        <dbReference type="Proteomes" id="UP000198304"/>
    </source>
</evidence>